<protein>
    <recommendedName>
        <fullName evidence="4">Leucyl/phenylalanyl-tRNA--protein transferase</fullName>
        <ecNumber evidence="4">2.3.2.6</ecNumber>
    </recommendedName>
    <alternativeName>
        <fullName evidence="4">L/F-transferase</fullName>
    </alternativeName>
    <alternativeName>
        <fullName evidence="4">Leucyltransferase</fullName>
    </alternativeName>
    <alternativeName>
        <fullName evidence="4">Phenyalanyltransferase</fullName>
    </alternativeName>
</protein>
<dbReference type="Gene3D" id="3.40.630.70">
    <property type="entry name" value="Leucyl/phenylalanyl-tRNA-protein transferase, C-terminal domain"/>
    <property type="match status" value="1"/>
</dbReference>
<comment type="catalytic activity">
    <reaction evidence="4">
        <text>N-terminal L-lysyl-[protein] + L-leucyl-tRNA(Leu) = N-terminal L-leucyl-L-lysyl-[protein] + tRNA(Leu) + H(+)</text>
        <dbReference type="Rhea" id="RHEA:12340"/>
        <dbReference type="Rhea" id="RHEA-COMP:9613"/>
        <dbReference type="Rhea" id="RHEA-COMP:9622"/>
        <dbReference type="Rhea" id="RHEA-COMP:12670"/>
        <dbReference type="Rhea" id="RHEA-COMP:12671"/>
        <dbReference type="ChEBI" id="CHEBI:15378"/>
        <dbReference type="ChEBI" id="CHEBI:65249"/>
        <dbReference type="ChEBI" id="CHEBI:78442"/>
        <dbReference type="ChEBI" id="CHEBI:78494"/>
        <dbReference type="ChEBI" id="CHEBI:133043"/>
        <dbReference type="EC" id="2.3.2.6"/>
    </reaction>
</comment>
<evidence type="ECO:0000256" key="4">
    <source>
        <dbReference type="HAMAP-Rule" id="MF_00688"/>
    </source>
</evidence>
<dbReference type="GO" id="GO:0005737">
    <property type="term" value="C:cytoplasm"/>
    <property type="evidence" value="ECO:0007669"/>
    <property type="project" value="UniProtKB-SubCell"/>
</dbReference>
<gene>
    <name evidence="4" type="primary">aat</name>
    <name evidence="5" type="ORF">L21SP2_1391</name>
</gene>
<dbReference type="EMBL" id="CP006939">
    <property type="protein sequence ID" value="AHC14790.1"/>
    <property type="molecule type" value="Genomic_DNA"/>
</dbReference>
<keyword evidence="2 4" id="KW-0808">Transferase</keyword>
<dbReference type="eggNOG" id="COG2360">
    <property type="taxonomic scope" value="Bacteria"/>
</dbReference>
<dbReference type="PANTHER" id="PTHR30098:SF2">
    <property type="entry name" value="LEUCYL_PHENYLALANYL-TRNA--PROTEIN TRANSFERASE"/>
    <property type="match status" value="1"/>
</dbReference>
<dbReference type="SUPFAM" id="SSF55729">
    <property type="entry name" value="Acyl-CoA N-acyltransferases (Nat)"/>
    <property type="match status" value="1"/>
</dbReference>
<dbReference type="HOGENOM" id="CLU_075045_0_0_12"/>
<dbReference type="Proteomes" id="UP000018680">
    <property type="component" value="Chromosome"/>
</dbReference>
<dbReference type="InterPro" id="IPR042203">
    <property type="entry name" value="Leu/Phe-tRNA_Trfase_C"/>
</dbReference>
<name>V5WGN7_9SPIO</name>
<comment type="catalytic activity">
    <reaction evidence="4">
        <text>L-phenylalanyl-tRNA(Phe) + an N-terminal L-alpha-aminoacyl-[protein] = an N-terminal L-phenylalanyl-L-alpha-aminoacyl-[protein] + tRNA(Phe)</text>
        <dbReference type="Rhea" id="RHEA:43632"/>
        <dbReference type="Rhea" id="RHEA-COMP:9668"/>
        <dbReference type="Rhea" id="RHEA-COMP:9699"/>
        <dbReference type="Rhea" id="RHEA-COMP:10636"/>
        <dbReference type="Rhea" id="RHEA-COMP:10637"/>
        <dbReference type="ChEBI" id="CHEBI:78442"/>
        <dbReference type="ChEBI" id="CHEBI:78531"/>
        <dbReference type="ChEBI" id="CHEBI:78597"/>
        <dbReference type="ChEBI" id="CHEBI:83561"/>
        <dbReference type="EC" id="2.3.2.6"/>
    </reaction>
</comment>
<accession>V5WGN7</accession>
<dbReference type="NCBIfam" id="TIGR00667">
    <property type="entry name" value="aat"/>
    <property type="match status" value="1"/>
</dbReference>
<evidence type="ECO:0000256" key="3">
    <source>
        <dbReference type="ARBA" id="ARBA00023315"/>
    </source>
</evidence>
<dbReference type="STRING" id="1307761.L21SP2_1391"/>
<reference evidence="5 6" key="1">
    <citation type="journal article" date="2015" name="Stand. Genomic Sci.">
        <title>Complete genome sequence and description of Salinispira pacifica gen. nov., sp. nov., a novel spirochaete isolated form a hypersaline microbial mat.</title>
        <authorList>
            <person name="Ben Hania W."/>
            <person name="Joseph M."/>
            <person name="Schumann P."/>
            <person name="Bunk B."/>
            <person name="Fiebig A."/>
            <person name="Sproer C."/>
            <person name="Klenk H.P."/>
            <person name="Fardeau M.L."/>
            <person name="Spring S."/>
        </authorList>
    </citation>
    <scope>NUCLEOTIDE SEQUENCE [LARGE SCALE GENOMIC DNA]</scope>
    <source>
        <strain evidence="5 6">L21-RPul-D2</strain>
    </source>
</reference>
<dbReference type="InterPro" id="IPR016181">
    <property type="entry name" value="Acyl_CoA_acyltransferase"/>
</dbReference>
<dbReference type="Gene3D" id="3.30.70.3550">
    <property type="entry name" value="Leucyl/phenylalanyl-tRNA-protein transferase, N-terminal domain"/>
    <property type="match status" value="1"/>
</dbReference>
<sequence length="253" mass="28266">MYDFSSIEELSHYYRITLPDPGDANPQGILGVGGNLSPGLLLSAYEQGIFPWFSESDPILWWSPDPRCVFHPADIHISSRNRRMLKKSGYVLNMDRDFSGVIRHCAKVARKDEDGTWITPEMIAAYTELHRLGYAHSAEVYADGELVGGLYGVSRGRIFCGESMFSLEPNASKFALAGLARFLHRSGCSIIDSQVENPHILSLGARNIPRDQYLAELSRALKYPDIQGWGEVEYRALNFFESWKPLTGDSASG</sequence>
<comment type="subcellular location">
    <subcellularLocation>
        <location evidence="4">Cytoplasm</location>
    </subcellularLocation>
</comment>
<dbReference type="PANTHER" id="PTHR30098">
    <property type="entry name" value="LEUCYL/PHENYLALANYL-TRNA--PROTEIN TRANSFERASE"/>
    <property type="match status" value="1"/>
</dbReference>
<dbReference type="PATRIC" id="fig|1307761.3.peg.1384"/>
<dbReference type="GO" id="GO:0030163">
    <property type="term" value="P:protein catabolic process"/>
    <property type="evidence" value="ECO:0007669"/>
    <property type="project" value="UniProtKB-UniRule"/>
</dbReference>
<proteinExistence type="inferred from homology"/>
<dbReference type="EC" id="2.3.2.6" evidence="4"/>
<evidence type="ECO:0000256" key="2">
    <source>
        <dbReference type="ARBA" id="ARBA00022679"/>
    </source>
</evidence>
<dbReference type="RefSeq" id="WP_024267713.1">
    <property type="nucleotide sequence ID" value="NC_023035.1"/>
</dbReference>
<keyword evidence="6" id="KW-1185">Reference proteome</keyword>
<dbReference type="HAMAP" id="MF_00688">
    <property type="entry name" value="Leu_Phe_trans"/>
    <property type="match status" value="1"/>
</dbReference>
<dbReference type="KEGG" id="slr:L21SP2_1391"/>
<dbReference type="AlphaFoldDB" id="V5WGN7"/>
<dbReference type="GO" id="GO:0008914">
    <property type="term" value="F:leucyl-tRNA--protein transferase activity"/>
    <property type="evidence" value="ECO:0007669"/>
    <property type="project" value="UniProtKB-UniRule"/>
</dbReference>
<evidence type="ECO:0000313" key="6">
    <source>
        <dbReference type="Proteomes" id="UP000018680"/>
    </source>
</evidence>
<dbReference type="OrthoDB" id="9790282at2"/>
<keyword evidence="3 4" id="KW-0012">Acyltransferase</keyword>
<comment type="function">
    <text evidence="4">Functions in the N-end rule pathway of protein degradation where it conjugates Leu, Phe and, less efficiently, Met from aminoacyl-tRNAs to the N-termini of proteins containing an N-terminal arginine or lysine.</text>
</comment>
<dbReference type="InterPro" id="IPR004616">
    <property type="entry name" value="Leu/Phe-tRNA_Trfase"/>
</dbReference>
<comment type="similarity">
    <text evidence="4">Belongs to the L/F-transferase family.</text>
</comment>
<organism evidence="5 6">
    <name type="scientific">Salinispira pacifica</name>
    <dbReference type="NCBI Taxonomy" id="1307761"/>
    <lineage>
        <taxon>Bacteria</taxon>
        <taxon>Pseudomonadati</taxon>
        <taxon>Spirochaetota</taxon>
        <taxon>Spirochaetia</taxon>
        <taxon>Spirochaetales</taxon>
        <taxon>Spirochaetaceae</taxon>
        <taxon>Salinispira</taxon>
    </lineage>
</organism>
<comment type="catalytic activity">
    <reaction evidence="4">
        <text>N-terminal L-arginyl-[protein] + L-leucyl-tRNA(Leu) = N-terminal L-leucyl-L-arginyl-[protein] + tRNA(Leu) + H(+)</text>
        <dbReference type="Rhea" id="RHEA:50416"/>
        <dbReference type="Rhea" id="RHEA-COMP:9613"/>
        <dbReference type="Rhea" id="RHEA-COMP:9622"/>
        <dbReference type="Rhea" id="RHEA-COMP:12672"/>
        <dbReference type="Rhea" id="RHEA-COMP:12673"/>
        <dbReference type="ChEBI" id="CHEBI:15378"/>
        <dbReference type="ChEBI" id="CHEBI:64719"/>
        <dbReference type="ChEBI" id="CHEBI:78442"/>
        <dbReference type="ChEBI" id="CHEBI:78494"/>
        <dbReference type="ChEBI" id="CHEBI:133044"/>
        <dbReference type="EC" id="2.3.2.6"/>
    </reaction>
</comment>
<keyword evidence="1 4" id="KW-0963">Cytoplasm</keyword>
<dbReference type="Pfam" id="PF03588">
    <property type="entry name" value="Leu_Phe_trans"/>
    <property type="match status" value="1"/>
</dbReference>
<dbReference type="InterPro" id="IPR042221">
    <property type="entry name" value="Leu/Phe-tRNA_Trfase_N"/>
</dbReference>
<evidence type="ECO:0000313" key="5">
    <source>
        <dbReference type="EMBL" id="AHC14790.1"/>
    </source>
</evidence>
<evidence type="ECO:0000256" key="1">
    <source>
        <dbReference type="ARBA" id="ARBA00022490"/>
    </source>
</evidence>